<dbReference type="EMBL" id="JAAVMX010000008">
    <property type="protein sequence ID" value="KAF4505141.1"/>
    <property type="molecule type" value="Genomic_DNA"/>
</dbReference>
<evidence type="ECO:0000313" key="2">
    <source>
        <dbReference type="EMBL" id="KAF4505141.1"/>
    </source>
</evidence>
<protein>
    <submittedName>
        <fullName evidence="2">Uncharacterized protein</fullName>
    </submittedName>
</protein>
<evidence type="ECO:0000313" key="3">
    <source>
        <dbReference type="Proteomes" id="UP000557566"/>
    </source>
</evidence>
<evidence type="ECO:0000256" key="1">
    <source>
        <dbReference type="SAM" id="MobiDB-lite"/>
    </source>
</evidence>
<dbReference type="AlphaFoldDB" id="A0A8H4LU00"/>
<accession>A0A8H4LU00</accession>
<name>A0A8H4LU00_9HYPO</name>
<comment type="caution">
    <text evidence="2">The sequence shown here is derived from an EMBL/GenBank/DDBJ whole genome shotgun (WGS) entry which is preliminary data.</text>
</comment>
<sequence>MFERNAKTANIWKYVNKAGNEALKLVAPIKVSYEQEIARLNSLAAARHVEAVTSISSIRSTATTPISTPTSSPTSSPTLSPKPPAPIEDLDDG</sequence>
<reference evidence="2 3" key="1">
    <citation type="journal article" date="2020" name="Genome Biol. Evol.">
        <title>A new high-quality draft genome assembly of the Chinese cordyceps Ophiocordyceps sinensis.</title>
        <authorList>
            <person name="Shu R."/>
            <person name="Zhang J."/>
            <person name="Meng Q."/>
            <person name="Zhang H."/>
            <person name="Zhou G."/>
            <person name="Li M."/>
            <person name="Wu P."/>
            <person name="Zhao Y."/>
            <person name="Chen C."/>
            <person name="Qin Q."/>
        </authorList>
    </citation>
    <scope>NUCLEOTIDE SEQUENCE [LARGE SCALE GENOMIC DNA]</scope>
    <source>
        <strain evidence="2 3">IOZ07</strain>
    </source>
</reference>
<feature type="compositionally biased region" description="Low complexity" evidence="1">
    <location>
        <begin position="57"/>
        <end position="79"/>
    </location>
</feature>
<feature type="region of interest" description="Disordered" evidence="1">
    <location>
        <begin position="57"/>
        <end position="93"/>
    </location>
</feature>
<gene>
    <name evidence="2" type="ORF">G6O67_007121</name>
</gene>
<proteinExistence type="predicted"/>
<dbReference type="Proteomes" id="UP000557566">
    <property type="component" value="Unassembled WGS sequence"/>
</dbReference>
<keyword evidence="3" id="KW-1185">Reference proteome</keyword>
<organism evidence="2 3">
    <name type="scientific">Ophiocordyceps sinensis</name>
    <dbReference type="NCBI Taxonomy" id="72228"/>
    <lineage>
        <taxon>Eukaryota</taxon>
        <taxon>Fungi</taxon>
        <taxon>Dikarya</taxon>
        <taxon>Ascomycota</taxon>
        <taxon>Pezizomycotina</taxon>
        <taxon>Sordariomycetes</taxon>
        <taxon>Hypocreomycetidae</taxon>
        <taxon>Hypocreales</taxon>
        <taxon>Ophiocordycipitaceae</taxon>
        <taxon>Ophiocordyceps</taxon>
    </lineage>
</organism>